<accession>A0A2M7QK35</accession>
<dbReference type="HAMAP" id="MF_01114">
    <property type="entry name" value="RecX"/>
    <property type="match status" value="1"/>
</dbReference>
<dbReference type="GO" id="GO:0006282">
    <property type="term" value="P:regulation of DNA repair"/>
    <property type="evidence" value="ECO:0007669"/>
    <property type="project" value="UniProtKB-UniRule"/>
</dbReference>
<dbReference type="EMBL" id="PFLI01000068">
    <property type="protein sequence ID" value="PIY72210.1"/>
    <property type="molecule type" value="Genomic_DNA"/>
</dbReference>
<proteinExistence type="inferred from homology"/>
<dbReference type="InterPro" id="IPR036388">
    <property type="entry name" value="WH-like_DNA-bd_sf"/>
</dbReference>
<comment type="similarity">
    <text evidence="2 5">Belongs to the RecX family.</text>
</comment>
<dbReference type="GO" id="GO:0005737">
    <property type="term" value="C:cytoplasm"/>
    <property type="evidence" value="ECO:0007669"/>
    <property type="project" value="UniProtKB-SubCell"/>
</dbReference>
<evidence type="ECO:0000256" key="5">
    <source>
        <dbReference type="HAMAP-Rule" id="MF_01114"/>
    </source>
</evidence>
<sequence length="165" mass="19669">MSDSFSQALNLAYFFLKFRLRTEKEIVKYLERKKNNFTPEIIEKVVTQLKEQGYVDDEKFIKLFVTQRNKLKPKSAFALSRELQQLGVDRDLIDAFFEQNPEDETNLAFLALQKKQQTFSRLDPKTRFKKAISFLLRRGFSYEIAKKTYYLIWNSLDNINTTTRK</sequence>
<evidence type="ECO:0000259" key="8">
    <source>
        <dbReference type="Pfam" id="PF21982"/>
    </source>
</evidence>
<evidence type="ECO:0000256" key="2">
    <source>
        <dbReference type="ARBA" id="ARBA00009695"/>
    </source>
</evidence>
<gene>
    <name evidence="5" type="primary">recX</name>
    <name evidence="9" type="ORF">COY87_02145</name>
</gene>
<dbReference type="Pfam" id="PF21981">
    <property type="entry name" value="RecX_HTH3"/>
    <property type="match status" value="1"/>
</dbReference>
<organism evidence="9 10">
    <name type="scientific">Candidatus Roizmanbacteria bacterium CG_4_10_14_0_8_um_filter_33_9</name>
    <dbReference type="NCBI Taxonomy" id="1974826"/>
    <lineage>
        <taxon>Bacteria</taxon>
        <taxon>Candidatus Roizmaniibacteriota</taxon>
    </lineage>
</organism>
<protein>
    <recommendedName>
        <fullName evidence="3 5">Regulatory protein RecX</fullName>
    </recommendedName>
</protein>
<comment type="function">
    <text evidence="5">Modulates RecA activity.</text>
</comment>
<evidence type="ECO:0000313" key="9">
    <source>
        <dbReference type="EMBL" id="PIY72210.1"/>
    </source>
</evidence>
<comment type="subcellular location">
    <subcellularLocation>
        <location evidence="1 5">Cytoplasm</location>
    </subcellularLocation>
</comment>
<evidence type="ECO:0000256" key="1">
    <source>
        <dbReference type="ARBA" id="ARBA00004496"/>
    </source>
</evidence>
<evidence type="ECO:0000313" key="10">
    <source>
        <dbReference type="Proteomes" id="UP000229401"/>
    </source>
</evidence>
<evidence type="ECO:0000259" key="6">
    <source>
        <dbReference type="Pfam" id="PF02631"/>
    </source>
</evidence>
<feature type="domain" description="RecX second three-helical" evidence="6">
    <location>
        <begin position="56"/>
        <end position="95"/>
    </location>
</feature>
<dbReference type="InterPro" id="IPR053925">
    <property type="entry name" value="RecX_HTH_3rd"/>
</dbReference>
<dbReference type="Pfam" id="PF02631">
    <property type="entry name" value="RecX_HTH2"/>
    <property type="match status" value="1"/>
</dbReference>
<keyword evidence="4 5" id="KW-0963">Cytoplasm</keyword>
<dbReference type="InterPro" id="IPR053926">
    <property type="entry name" value="RecX_HTH_1st"/>
</dbReference>
<dbReference type="PANTHER" id="PTHR33602:SF1">
    <property type="entry name" value="REGULATORY PROTEIN RECX FAMILY PROTEIN"/>
    <property type="match status" value="1"/>
</dbReference>
<evidence type="ECO:0000256" key="4">
    <source>
        <dbReference type="ARBA" id="ARBA00022490"/>
    </source>
</evidence>
<feature type="domain" description="RecX third three-helical" evidence="7">
    <location>
        <begin position="102"/>
        <end position="147"/>
    </location>
</feature>
<evidence type="ECO:0000259" key="7">
    <source>
        <dbReference type="Pfam" id="PF21981"/>
    </source>
</evidence>
<dbReference type="Pfam" id="PF21982">
    <property type="entry name" value="RecX_HTH1"/>
    <property type="match status" value="1"/>
</dbReference>
<dbReference type="Proteomes" id="UP000229401">
    <property type="component" value="Unassembled WGS sequence"/>
</dbReference>
<dbReference type="AlphaFoldDB" id="A0A2M7QK35"/>
<dbReference type="PANTHER" id="PTHR33602">
    <property type="entry name" value="REGULATORY PROTEIN RECX FAMILY PROTEIN"/>
    <property type="match status" value="1"/>
</dbReference>
<name>A0A2M7QK35_9BACT</name>
<evidence type="ECO:0000256" key="3">
    <source>
        <dbReference type="ARBA" id="ARBA00018111"/>
    </source>
</evidence>
<reference evidence="10" key="1">
    <citation type="submission" date="2017-09" db="EMBL/GenBank/DDBJ databases">
        <title>Depth-based differentiation of microbial function through sediment-hosted aquifers and enrichment of novel symbionts in the deep terrestrial subsurface.</title>
        <authorList>
            <person name="Probst A.J."/>
            <person name="Ladd B."/>
            <person name="Jarett J.K."/>
            <person name="Geller-Mcgrath D.E."/>
            <person name="Sieber C.M.K."/>
            <person name="Emerson J.B."/>
            <person name="Anantharaman K."/>
            <person name="Thomas B.C."/>
            <person name="Malmstrom R."/>
            <person name="Stieglmeier M."/>
            <person name="Klingl A."/>
            <person name="Woyke T."/>
            <person name="Ryan C.M."/>
            <person name="Banfield J.F."/>
        </authorList>
    </citation>
    <scope>NUCLEOTIDE SEQUENCE [LARGE SCALE GENOMIC DNA]</scope>
</reference>
<comment type="caution">
    <text evidence="9">The sequence shown here is derived from an EMBL/GenBank/DDBJ whole genome shotgun (WGS) entry which is preliminary data.</text>
</comment>
<dbReference type="InterPro" id="IPR003783">
    <property type="entry name" value="Regulatory_RecX"/>
</dbReference>
<feature type="domain" description="RecX first three-helical" evidence="8">
    <location>
        <begin position="8"/>
        <end position="49"/>
    </location>
</feature>
<dbReference type="InterPro" id="IPR053924">
    <property type="entry name" value="RecX_HTH_2nd"/>
</dbReference>
<dbReference type="Gene3D" id="1.10.10.10">
    <property type="entry name" value="Winged helix-like DNA-binding domain superfamily/Winged helix DNA-binding domain"/>
    <property type="match status" value="3"/>
</dbReference>